<feature type="region of interest" description="Disordered" evidence="1">
    <location>
        <begin position="245"/>
        <end position="360"/>
    </location>
</feature>
<protein>
    <submittedName>
        <fullName evidence="2">Uncharacterized protein</fullName>
    </submittedName>
</protein>
<gene>
    <name evidence="2" type="ORF">PSTT_13023</name>
</gene>
<dbReference type="AlphaFoldDB" id="A0A2S4UTS6"/>
<accession>A0A2S4UTS6</accession>
<feature type="compositionally biased region" description="Pro residues" evidence="1">
    <location>
        <begin position="245"/>
        <end position="290"/>
    </location>
</feature>
<organism evidence="2 3">
    <name type="scientific">Puccinia striiformis</name>
    <dbReference type="NCBI Taxonomy" id="27350"/>
    <lineage>
        <taxon>Eukaryota</taxon>
        <taxon>Fungi</taxon>
        <taxon>Dikarya</taxon>
        <taxon>Basidiomycota</taxon>
        <taxon>Pucciniomycotina</taxon>
        <taxon>Pucciniomycetes</taxon>
        <taxon>Pucciniales</taxon>
        <taxon>Pucciniaceae</taxon>
        <taxon>Puccinia</taxon>
    </lineage>
</organism>
<sequence>MDRADRADRAESVMFEKLQSFSLRSRSSRPNAAPSWAEDTRGPTDAIWSHMRVISCRHYSAGKENVTVRMSVKEGPVKKRTDRDEMVYDPPRQFLQCNKGVNPRQGERVSPHGWRLPFSSSPRMVTAITIPHGGSTLSSSVIAPFNSSHHIHPSISSRTYHLRSFQPPLSLQTMLFSSRTVTLIAALVANASSSTSKPAPDAAMGAMAPSPDAAAPGATPAGAPVPGDMSSGQCMCAPMPMPQCTPGPPSPGNGPPTPGNGPPSPGNGPPTPGSGLPSPPAPGSGLPPVPVTGVTGPGPITNGPSTGPPGTPTGSIVSSVGKSPPVGGNGPTPPGVNGTTLPPVDNSTTPDNGTEDSSASIMSNSFSLAGFLAAGAVALAL</sequence>
<dbReference type="VEuPathDB" id="FungiDB:PSHT_03612"/>
<evidence type="ECO:0000256" key="1">
    <source>
        <dbReference type="SAM" id="MobiDB-lite"/>
    </source>
</evidence>
<feature type="compositionally biased region" description="Polar residues" evidence="1">
    <location>
        <begin position="345"/>
        <end position="360"/>
    </location>
</feature>
<dbReference type="EMBL" id="PKSL01000175">
    <property type="protein sequence ID" value="POW00611.1"/>
    <property type="molecule type" value="Genomic_DNA"/>
</dbReference>
<evidence type="ECO:0000313" key="3">
    <source>
        <dbReference type="Proteomes" id="UP000239156"/>
    </source>
</evidence>
<dbReference type="PRINTS" id="PR01217">
    <property type="entry name" value="PRICHEXTENSN"/>
</dbReference>
<keyword evidence="3" id="KW-1185">Reference proteome</keyword>
<reference evidence="2" key="1">
    <citation type="submission" date="2017-12" db="EMBL/GenBank/DDBJ databases">
        <title>Gene loss provides genomic basis for host adaptation in cereal stripe rust fungi.</title>
        <authorList>
            <person name="Xia C."/>
        </authorList>
    </citation>
    <scope>NUCLEOTIDE SEQUENCE [LARGE SCALE GENOMIC DNA]</scope>
    <source>
        <strain evidence="2">93-210</strain>
    </source>
</reference>
<feature type="compositionally biased region" description="Low complexity" evidence="1">
    <location>
        <begin position="198"/>
        <end position="226"/>
    </location>
</feature>
<feature type="compositionally biased region" description="Low complexity" evidence="1">
    <location>
        <begin position="335"/>
        <end position="344"/>
    </location>
</feature>
<feature type="compositionally biased region" description="Low complexity" evidence="1">
    <location>
        <begin position="291"/>
        <end position="305"/>
    </location>
</feature>
<proteinExistence type="predicted"/>
<dbReference type="VEuPathDB" id="FungiDB:PSTT_13023"/>
<dbReference type="Proteomes" id="UP000239156">
    <property type="component" value="Unassembled WGS sequence"/>
</dbReference>
<feature type="region of interest" description="Disordered" evidence="1">
    <location>
        <begin position="193"/>
        <end position="226"/>
    </location>
</feature>
<name>A0A2S4UTS6_9BASI</name>
<comment type="caution">
    <text evidence="2">The sequence shown here is derived from an EMBL/GenBank/DDBJ whole genome shotgun (WGS) entry which is preliminary data.</text>
</comment>
<evidence type="ECO:0000313" key="2">
    <source>
        <dbReference type="EMBL" id="POW00611.1"/>
    </source>
</evidence>